<reference evidence="2" key="1">
    <citation type="journal article" date="2017" name="Nature">
        <title>The genome of Chenopodium quinoa.</title>
        <authorList>
            <person name="Jarvis D.E."/>
            <person name="Ho Y.S."/>
            <person name="Lightfoot D.J."/>
            <person name="Schmoeckel S.M."/>
            <person name="Li B."/>
            <person name="Borm T.J.A."/>
            <person name="Ohyanagi H."/>
            <person name="Mineta K."/>
            <person name="Michell C.T."/>
            <person name="Saber N."/>
            <person name="Kharbatia N.M."/>
            <person name="Rupper R.R."/>
            <person name="Sharp A.R."/>
            <person name="Dally N."/>
            <person name="Boughton B.A."/>
            <person name="Woo Y.H."/>
            <person name="Gao G."/>
            <person name="Schijlen E.G.W.M."/>
            <person name="Guo X."/>
            <person name="Momin A.A."/>
            <person name="Negrao S."/>
            <person name="Al-Babili S."/>
            <person name="Gehring C."/>
            <person name="Roessner U."/>
            <person name="Jung C."/>
            <person name="Murphy K."/>
            <person name="Arold S.T."/>
            <person name="Gojobori T."/>
            <person name="van der Linden C.G."/>
            <person name="van Loo E.N."/>
            <person name="Jellen E.N."/>
            <person name="Maughan P.J."/>
            <person name="Tester M."/>
        </authorList>
    </citation>
    <scope>NUCLEOTIDE SEQUENCE [LARGE SCALE GENOMIC DNA]</scope>
    <source>
        <strain evidence="2">cv. PI 614886</strain>
    </source>
</reference>
<evidence type="ECO:0000313" key="2">
    <source>
        <dbReference type="EnsemblPlants" id="AUR62042223-RA:cds"/>
    </source>
</evidence>
<evidence type="ECO:0000256" key="1">
    <source>
        <dbReference type="SAM" id="MobiDB-lite"/>
    </source>
</evidence>
<feature type="compositionally biased region" description="Basic and acidic residues" evidence="1">
    <location>
        <begin position="119"/>
        <end position="129"/>
    </location>
</feature>
<organism evidence="2 3">
    <name type="scientific">Chenopodium quinoa</name>
    <name type="common">Quinoa</name>
    <dbReference type="NCBI Taxonomy" id="63459"/>
    <lineage>
        <taxon>Eukaryota</taxon>
        <taxon>Viridiplantae</taxon>
        <taxon>Streptophyta</taxon>
        <taxon>Embryophyta</taxon>
        <taxon>Tracheophyta</taxon>
        <taxon>Spermatophyta</taxon>
        <taxon>Magnoliopsida</taxon>
        <taxon>eudicotyledons</taxon>
        <taxon>Gunneridae</taxon>
        <taxon>Pentapetalae</taxon>
        <taxon>Caryophyllales</taxon>
        <taxon>Chenopodiaceae</taxon>
        <taxon>Chenopodioideae</taxon>
        <taxon>Atripliceae</taxon>
        <taxon>Chenopodium</taxon>
    </lineage>
</organism>
<feature type="compositionally biased region" description="Polar residues" evidence="1">
    <location>
        <begin position="54"/>
        <end position="67"/>
    </location>
</feature>
<evidence type="ECO:0000313" key="3">
    <source>
        <dbReference type="Proteomes" id="UP000596660"/>
    </source>
</evidence>
<accession>A0A803N8P0</accession>
<dbReference type="AlphaFoldDB" id="A0A803N8P0"/>
<feature type="compositionally biased region" description="Basic and acidic residues" evidence="1">
    <location>
        <begin position="72"/>
        <end position="81"/>
    </location>
</feature>
<keyword evidence="3" id="KW-1185">Reference proteome</keyword>
<proteinExistence type="predicted"/>
<dbReference type="Proteomes" id="UP000596660">
    <property type="component" value="Unplaced"/>
</dbReference>
<protein>
    <submittedName>
        <fullName evidence="2">Uncharacterized protein</fullName>
    </submittedName>
</protein>
<sequence>MEKNPPQLVILDNPTLEDFPTASLSKSCQTKNISILYSQSKSIQLDNTNIVNSQAPANFTNNPLTQENQDEEYYRWYDPRPDSPIPHNELVSESDEKQTSDPLYEPCDDGYGVAESDEEVKKELDTLDV</sequence>
<reference evidence="2" key="2">
    <citation type="submission" date="2021-03" db="UniProtKB">
        <authorList>
            <consortium name="EnsemblPlants"/>
        </authorList>
    </citation>
    <scope>IDENTIFICATION</scope>
</reference>
<dbReference type="EnsemblPlants" id="AUR62042223-RA">
    <property type="protein sequence ID" value="AUR62042223-RA:cds"/>
    <property type="gene ID" value="AUR62042223"/>
</dbReference>
<feature type="region of interest" description="Disordered" evidence="1">
    <location>
        <begin position="54"/>
        <end position="129"/>
    </location>
</feature>
<name>A0A803N8P0_CHEQI</name>
<dbReference type="Gramene" id="AUR62042223-RA">
    <property type="protein sequence ID" value="AUR62042223-RA:cds"/>
    <property type="gene ID" value="AUR62042223"/>
</dbReference>